<evidence type="ECO:0000313" key="2">
    <source>
        <dbReference type="Proteomes" id="UP000222445"/>
    </source>
</evidence>
<proteinExistence type="predicted"/>
<dbReference type="RefSeq" id="YP_009910325.1">
    <property type="nucleotide sequence ID" value="NC_049964.1"/>
</dbReference>
<dbReference type="GeneID" id="56239034"/>
<dbReference type="KEGG" id="vg:56239034"/>
<organism evidence="1 2">
    <name type="scientific">Bacillus phage KonjoTrouble</name>
    <dbReference type="NCBI Taxonomy" id="2023950"/>
    <lineage>
        <taxon>Viruses</taxon>
        <taxon>Duplodnaviria</taxon>
        <taxon>Heunggongvirae</taxon>
        <taxon>Uroviricota</taxon>
        <taxon>Caudoviricetes</taxon>
        <taxon>Salasmaviridae</taxon>
        <taxon>Northropvirinae</taxon>
        <taxon>Claudivirus</taxon>
        <taxon>Claudivirus konjotrouble</taxon>
    </lineage>
</organism>
<dbReference type="EMBL" id="MF156578">
    <property type="protein sequence ID" value="ASU04161.1"/>
    <property type="molecule type" value="Genomic_DNA"/>
</dbReference>
<name>A0A223LJF5_9CAUD</name>
<accession>A0A223LJF5</accession>
<dbReference type="Proteomes" id="UP000222445">
    <property type="component" value="Segment"/>
</dbReference>
<protein>
    <submittedName>
        <fullName evidence="1">Uncharacterized protein</fullName>
    </submittedName>
</protein>
<sequence length="47" mass="5698">MSYSDYTRALLEISRQQREGIIDLELSLKLEKFCKELHNIWKEKVNK</sequence>
<evidence type="ECO:0000313" key="1">
    <source>
        <dbReference type="EMBL" id="ASU04161.1"/>
    </source>
</evidence>
<reference evidence="2" key="1">
    <citation type="submission" date="2017-05" db="EMBL/GenBank/DDBJ databases">
        <authorList>
            <person name="Kassa L."/>
            <person name="Himelright M."/>
            <person name="Sutterfield B."/>
            <person name="Lovrinic A."/>
            <person name="McNeal J."/>
            <person name="Shah S."/>
            <person name="Todd M."/>
            <person name="Temple L."/>
        </authorList>
    </citation>
    <scope>NUCLEOTIDE SEQUENCE [LARGE SCALE GENOMIC DNA]</scope>
</reference>
<keyword evidence="2" id="KW-1185">Reference proteome</keyword>